<evidence type="ECO:0000313" key="3">
    <source>
        <dbReference type="Proteomes" id="UP001597375"/>
    </source>
</evidence>
<evidence type="ECO:0000256" key="1">
    <source>
        <dbReference type="SAM" id="Phobius"/>
    </source>
</evidence>
<feature type="transmembrane region" description="Helical" evidence="1">
    <location>
        <begin position="86"/>
        <end position="104"/>
    </location>
</feature>
<dbReference type="EMBL" id="JBHUIT010000017">
    <property type="protein sequence ID" value="MFD2257104.1"/>
    <property type="molecule type" value="Genomic_DNA"/>
</dbReference>
<keyword evidence="1" id="KW-0812">Transmembrane</keyword>
<keyword evidence="1" id="KW-0472">Membrane</keyword>
<keyword evidence="3" id="KW-1185">Reference proteome</keyword>
<proteinExistence type="predicted"/>
<name>A0ABW5D8I8_9BACT</name>
<keyword evidence="1" id="KW-1133">Transmembrane helix</keyword>
<accession>A0ABW5D8I8</accession>
<dbReference type="RefSeq" id="WP_386820390.1">
    <property type="nucleotide sequence ID" value="NZ_JBHUIT010000017.1"/>
</dbReference>
<organism evidence="2 3">
    <name type="scientific">Luteolibacter algae</name>
    <dbReference type="NCBI Taxonomy" id="454151"/>
    <lineage>
        <taxon>Bacteria</taxon>
        <taxon>Pseudomonadati</taxon>
        <taxon>Verrucomicrobiota</taxon>
        <taxon>Verrucomicrobiia</taxon>
        <taxon>Verrucomicrobiales</taxon>
        <taxon>Verrucomicrobiaceae</taxon>
        <taxon>Luteolibacter</taxon>
    </lineage>
</organism>
<sequence length="109" mass="12835">MAKLKQGNLFEEDLELLELRAREQKLAEAHKQYVKLPAQLAREKKDREATMPPMAEIRERQQLKQFEENVSRGQIENVLRTQRHSLAMMILLLAATLLMLMWAYKIMIS</sequence>
<gene>
    <name evidence="2" type="ORF">ACFSSA_10475</name>
</gene>
<dbReference type="Proteomes" id="UP001597375">
    <property type="component" value="Unassembled WGS sequence"/>
</dbReference>
<protein>
    <submittedName>
        <fullName evidence="2">Uncharacterized protein</fullName>
    </submittedName>
</protein>
<reference evidence="3" key="1">
    <citation type="journal article" date="2019" name="Int. J. Syst. Evol. Microbiol.">
        <title>The Global Catalogue of Microorganisms (GCM) 10K type strain sequencing project: providing services to taxonomists for standard genome sequencing and annotation.</title>
        <authorList>
            <consortium name="The Broad Institute Genomics Platform"/>
            <consortium name="The Broad Institute Genome Sequencing Center for Infectious Disease"/>
            <person name="Wu L."/>
            <person name="Ma J."/>
        </authorList>
    </citation>
    <scope>NUCLEOTIDE SEQUENCE [LARGE SCALE GENOMIC DNA]</scope>
    <source>
        <strain evidence="3">CGMCC 4.7106</strain>
    </source>
</reference>
<comment type="caution">
    <text evidence="2">The sequence shown here is derived from an EMBL/GenBank/DDBJ whole genome shotgun (WGS) entry which is preliminary data.</text>
</comment>
<evidence type="ECO:0000313" key="2">
    <source>
        <dbReference type="EMBL" id="MFD2257104.1"/>
    </source>
</evidence>